<dbReference type="AlphaFoldDB" id="A0A7X8TQ99"/>
<keyword evidence="11" id="KW-1185">Reference proteome</keyword>
<evidence type="ECO:0000256" key="5">
    <source>
        <dbReference type="ARBA" id="ARBA00023157"/>
    </source>
</evidence>
<keyword evidence="4 7" id="KW-0574">Periplasm</keyword>
<evidence type="ECO:0000256" key="1">
    <source>
        <dbReference type="ARBA" id="ARBA00004418"/>
    </source>
</evidence>
<evidence type="ECO:0000313" key="11">
    <source>
        <dbReference type="Proteomes" id="UP000535589"/>
    </source>
</evidence>
<evidence type="ECO:0000256" key="7">
    <source>
        <dbReference type="RuleBase" id="RU364038"/>
    </source>
</evidence>
<comment type="subcellular location">
    <subcellularLocation>
        <location evidence="1 7">Periplasm</location>
    </subcellularLocation>
</comment>
<dbReference type="Proteomes" id="UP000535589">
    <property type="component" value="Unassembled WGS sequence"/>
</dbReference>
<keyword evidence="3 7" id="KW-0732">Signal</keyword>
<sequence length="263" mass="28330">MSVLRRLTVLTLPLFAAACGAEQTLETVAPIAQVQAATTATQFDEAALKTRFAELGLDVVSMRAADLPGLVEIETPRGILYSTPQADYFLAGTLYQLSADGSYKDVVAARQAPINAQKLTTLSDQMIEFKAPNEKYAVTVFTDITCGYCVKLHQEIEQYNDAGITVRYLAFPRQGPAGTVATDMAKIWCAENAQQAMHDGKVRGEFATVDSQALAQCQASIADQYQMGRELGISGTPAIFLPGGEMVGGYLPAPQLLQRLQAQ</sequence>
<dbReference type="Gene3D" id="3.10.450.70">
    <property type="entry name" value="Disulphide bond isomerase, DsbC/G, N-terminal"/>
    <property type="match status" value="1"/>
</dbReference>
<evidence type="ECO:0000256" key="6">
    <source>
        <dbReference type="ARBA" id="ARBA00023284"/>
    </source>
</evidence>
<feature type="domain" description="Thioredoxin-like fold" evidence="9">
    <location>
        <begin position="131"/>
        <end position="260"/>
    </location>
</feature>
<dbReference type="SUPFAM" id="SSF52833">
    <property type="entry name" value="Thioredoxin-like"/>
    <property type="match status" value="1"/>
</dbReference>
<dbReference type="PANTHER" id="PTHR35272:SF3">
    <property type="entry name" value="THIOL:DISULFIDE INTERCHANGE PROTEIN DSBC"/>
    <property type="match status" value="1"/>
</dbReference>
<dbReference type="PROSITE" id="PS00194">
    <property type="entry name" value="THIOREDOXIN_1"/>
    <property type="match status" value="1"/>
</dbReference>
<name>A0A7X8TQ99_9VIBR</name>
<evidence type="ECO:0000256" key="4">
    <source>
        <dbReference type="ARBA" id="ARBA00022764"/>
    </source>
</evidence>
<feature type="domain" description="Disulphide bond isomerase DsbC/G N-terminal" evidence="8">
    <location>
        <begin position="44"/>
        <end position="100"/>
    </location>
</feature>
<dbReference type="GO" id="GO:0042597">
    <property type="term" value="C:periplasmic space"/>
    <property type="evidence" value="ECO:0007669"/>
    <property type="project" value="UniProtKB-SubCell"/>
</dbReference>
<proteinExistence type="inferred from homology"/>
<evidence type="ECO:0000259" key="9">
    <source>
        <dbReference type="Pfam" id="PF13098"/>
    </source>
</evidence>
<dbReference type="Gene3D" id="3.40.30.10">
    <property type="entry name" value="Glutaredoxin"/>
    <property type="match status" value="1"/>
</dbReference>
<dbReference type="PANTHER" id="PTHR35272">
    <property type="entry name" value="THIOL:DISULFIDE INTERCHANGE PROTEIN DSBC-RELATED"/>
    <property type="match status" value="1"/>
</dbReference>
<evidence type="ECO:0000256" key="3">
    <source>
        <dbReference type="ARBA" id="ARBA00022729"/>
    </source>
</evidence>
<dbReference type="InterPro" id="IPR017937">
    <property type="entry name" value="Thioredoxin_CS"/>
</dbReference>
<dbReference type="InterPro" id="IPR012336">
    <property type="entry name" value="Thioredoxin-like_fold"/>
</dbReference>
<comment type="caution">
    <text evidence="10">The sequence shown here is derived from an EMBL/GenBank/DDBJ whole genome shotgun (WGS) entry which is preliminary data.</text>
</comment>
<evidence type="ECO:0000256" key="2">
    <source>
        <dbReference type="ARBA" id="ARBA00009813"/>
    </source>
</evidence>
<dbReference type="InterPro" id="IPR033954">
    <property type="entry name" value="DiS-bond_Isoase_DsbC/G"/>
</dbReference>
<dbReference type="SUPFAM" id="SSF54423">
    <property type="entry name" value="DsbC/DsbG N-terminal domain-like"/>
    <property type="match status" value="1"/>
</dbReference>
<organism evidence="10 11">
    <name type="scientific">Vibrio agarilyticus</name>
    <dbReference type="NCBI Taxonomy" id="2726741"/>
    <lineage>
        <taxon>Bacteria</taxon>
        <taxon>Pseudomonadati</taxon>
        <taxon>Pseudomonadota</taxon>
        <taxon>Gammaproteobacteria</taxon>
        <taxon>Vibrionales</taxon>
        <taxon>Vibrionaceae</taxon>
        <taxon>Vibrio</taxon>
    </lineage>
</organism>
<dbReference type="InterPro" id="IPR018950">
    <property type="entry name" value="DiS-bond_isomerase_DsbC/G_N"/>
</dbReference>
<reference evidence="10 11" key="1">
    <citation type="submission" date="2020-04" db="EMBL/GenBank/DDBJ databases">
        <title>Vibrio sp. SM6, a novel species isolated from seawater.</title>
        <authorList>
            <person name="Wang X."/>
        </authorList>
    </citation>
    <scope>NUCLEOTIDE SEQUENCE [LARGE SCALE GENOMIC DNA]</scope>
    <source>
        <strain evidence="10 11">SM6</strain>
    </source>
</reference>
<protein>
    <recommendedName>
        <fullName evidence="7">Thiol:disulfide interchange protein</fullName>
    </recommendedName>
</protein>
<evidence type="ECO:0000313" key="10">
    <source>
        <dbReference type="EMBL" id="NLS12253.1"/>
    </source>
</evidence>
<feature type="signal peptide" evidence="7">
    <location>
        <begin position="1"/>
        <end position="21"/>
    </location>
</feature>
<dbReference type="Pfam" id="PF13098">
    <property type="entry name" value="Thioredoxin_2"/>
    <property type="match status" value="1"/>
</dbReference>
<dbReference type="InterPro" id="IPR009094">
    <property type="entry name" value="DiS-bond_isomerase_DsbC/G_N_sf"/>
</dbReference>
<accession>A0A7X8TQ99</accession>
<comment type="function">
    <text evidence="7">Required for disulfide bond formation in some periplasmic proteins. Acts by transferring its disulfide bond to other proteins and is reduced in the process.</text>
</comment>
<comment type="similarity">
    <text evidence="2 7">Belongs to the thioredoxin family. DsbC subfamily.</text>
</comment>
<feature type="chain" id="PRO_5031608624" description="Thiol:disulfide interchange protein" evidence="7">
    <location>
        <begin position="22"/>
        <end position="263"/>
    </location>
</feature>
<keyword evidence="5" id="KW-1015">Disulfide bond</keyword>
<dbReference type="Pfam" id="PF10411">
    <property type="entry name" value="DsbC_N"/>
    <property type="match status" value="1"/>
</dbReference>
<dbReference type="EMBL" id="JABAIK010000004">
    <property type="protein sequence ID" value="NLS12253.1"/>
    <property type="molecule type" value="Genomic_DNA"/>
</dbReference>
<dbReference type="CDD" id="cd03020">
    <property type="entry name" value="DsbA_DsbC_DsbG"/>
    <property type="match status" value="1"/>
</dbReference>
<dbReference type="RefSeq" id="WP_168835365.1">
    <property type="nucleotide sequence ID" value="NZ_JABAIK010000004.1"/>
</dbReference>
<dbReference type="PROSITE" id="PS51257">
    <property type="entry name" value="PROKAR_LIPOPROTEIN"/>
    <property type="match status" value="1"/>
</dbReference>
<keyword evidence="6 7" id="KW-0676">Redox-active center</keyword>
<gene>
    <name evidence="10" type="ORF">HGP28_05000</name>
</gene>
<evidence type="ECO:0000259" key="8">
    <source>
        <dbReference type="Pfam" id="PF10411"/>
    </source>
</evidence>
<dbReference type="InterPro" id="IPR051470">
    <property type="entry name" value="Thiol:disulfide_interchange"/>
</dbReference>
<dbReference type="InterPro" id="IPR036249">
    <property type="entry name" value="Thioredoxin-like_sf"/>
</dbReference>